<keyword evidence="5" id="KW-1133">Transmembrane helix</keyword>
<comment type="caution">
    <text evidence="8">The sequence shown here is derived from an EMBL/GenBank/DDBJ whole genome shotgun (WGS) entry which is preliminary data.</text>
</comment>
<evidence type="ECO:0000256" key="4">
    <source>
        <dbReference type="SAM" id="Coils"/>
    </source>
</evidence>
<reference evidence="8" key="1">
    <citation type="submission" date="2021-01" db="EMBL/GenBank/DDBJ databases">
        <title>Genome public.</title>
        <authorList>
            <person name="Liu C."/>
            <person name="Sun Q."/>
        </authorList>
    </citation>
    <scope>NUCLEOTIDE SEQUENCE</scope>
    <source>
        <strain evidence="8">YIM B02565</strain>
    </source>
</reference>
<dbReference type="InterPro" id="IPR004089">
    <property type="entry name" value="MCPsignal_dom"/>
</dbReference>
<dbReference type="Gene3D" id="1.10.287.950">
    <property type="entry name" value="Methyl-accepting chemotaxis protein"/>
    <property type="match status" value="1"/>
</dbReference>
<evidence type="ECO:0000259" key="7">
    <source>
        <dbReference type="PROSITE" id="PS50885"/>
    </source>
</evidence>
<feature type="coiled-coil region" evidence="4">
    <location>
        <begin position="247"/>
        <end position="310"/>
    </location>
</feature>
<dbReference type="SMART" id="SM00283">
    <property type="entry name" value="MA"/>
    <property type="match status" value="1"/>
</dbReference>
<keyword evidence="9" id="KW-1185">Reference proteome</keyword>
<sequence length="565" mass="62744">MNSIRKKFLSAFGIIVFLMFLLGIVSLFEINKINTNAQEMYHDQLKGISYIKDAQYYLSNVQRAEDNVLLASTIDEKKEHSMHLEEYYSTGIIGNLNNFKEMALEDDRKNLDKLIDEINTVKKNQLIIIDKSMNFKTDEATSLSKDNVKNFQNIEKEIDSISTNKLNEAEQKYNDNMLIYNKIITIVIIFTISSLIFSIILALIISSSIVNPLRQSINFAKDLANGNLTTSLNLKVKNEIGVLIDALNNTRDKLKNITSNIKLSSNEVSLVSEQLSASMQSTNVTTTEIVEKMSNNNNNLQQIVSSVEQANVSLKNISASSKVVSSLAQNAENDAYAFRDYALIGRKSVDTTFAAISDIENSTTEVRFSIDELNILSVNIGEITSTITDIANQTNMLALNAAIESARAGEYGKGFSVVADEVKKLAEESASAANNIEKMVSDIIHKTNTVVKSISTTEVKVKEGTSVALDTKHQIELIINNMNLLTQKIQDISLQANKQAEQTNNISSNMVSIVDNTQKLSSTSQEINSDIEEQMAMIEEISSTSENLSSMTENLNSMVSYFKVK</sequence>
<evidence type="ECO:0000256" key="3">
    <source>
        <dbReference type="PROSITE-ProRule" id="PRU00284"/>
    </source>
</evidence>
<evidence type="ECO:0000313" key="8">
    <source>
        <dbReference type="EMBL" id="MBL4933818.1"/>
    </source>
</evidence>
<dbReference type="GO" id="GO:0007165">
    <property type="term" value="P:signal transduction"/>
    <property type="evidence" value="ECO:0007669"/>
    <property type="project" value="UniProtKB-KW"/>
</dbReference>
<name>A0A937FIJ4_9CLOT</name>
<feature type="domain" description="Methyl-accepting transducer" evidence="6">
    <location>
        <begin position="278"/>
        <end position="514"/>
    </location>
</feature>
<dbReference type="RefSeq" id="WP_202769282.1">
    <property type="nucleotide sequence ID" value="NZ_JAESWA010000028.1"/>
</dbReference>
<dbReference type="InterPro" id="IPR024478">
    <property type="entry name" value="HlyB_4HB_MCP"/>
</dbReference>
<dbReference type="EMBL" id="JAESWA010000028">
    <property type="protein sequence ID" value="MBL4933818.1"/>
    <property type="molecule type" value="Genomic_DNA"/>
</dbReference>
<dbReference type="GO" id="GO:0016020">
    <property type="term" value="C:membrane"/>
    <property type="evidence" value="ECO:0007669"/>
    <property type="project" value="InterPro"/>
</dbReference>
<dbReference type="PROSITE" id="PS50111">
    <property type="entry name" value="CHEMOTAXIS_TRANSDUC_2"/>
    <property type="match status" value="1"/>
</dbReference>
<keyword evidence="1 3" id="KW-0807">Transducer</keyword>
<protein>
    <submittedName>
        <fullName evidence="8">Methyl-accepting chemotaxis protein</fullName>
    </submittedName>
</protein>
<feature type="transmembrane region" description="Helical" evidence="5">
    <location>
        <begin position="183"/>
        <end position="205"/>
    </location>
</feature>
<keyword evidence="4" id="KW-0175">Coiled coil</keyword>
<accession>A0A937FIJ4</accession>
<dbReference type="SMART" id="SM00304">
    <property type="entry name" value="HAMP"/>
    <property type="match status" value="2"/>
</dbReference>
<feature type="transmembrane region" description="Helical" evidence="5">
    <location>
        <begin position="12"/>
        <end position="30"/>
    </location>
</feature>
<gene>
    <name evidence="8" type="ORF">JK634_18705</name>
</gene>
<proteinExistence type="inferred from homology"/>
<evidence type="ECO:0000256" key="5">
    <source>
        <dbReference type="SAM" id="Phobius"/>
    </source>
</evidence>
<dbReference type="SUPFAM" id="SSF58104">
    <property type="entry name" value="Methyl-accepting chemotaxis protein (MCP) signaling domain"/>
    <property type="match status" value="1"/>
</dbReference>
<evidence type="ECO:0000256" key="2">
    <source>
        <dbReference type="ARBA" id="ARBA00029447"/>
    </source>
</evidence>
<keyword evidence="5" id="KW-0472">Membrane</keyword>
<keyword evidence="5" id="KW-0812">Transmembrane</keyword>
<dbReference type="Pfam" id="PF00672">
    <property type="entry name" value="HAMP"/>
    <property type="match status" value="1"/>
</dbReference>
<dbReference type="Pfam" id="PF12729">
    <property type="entry name" value="4HB_MCP_1"/>
    <property type="match status" value="1"/>
</dbReference>
<dbReference type="InterPro" id="IPR003660">
    <property type="entry name" value="HAMP_dom"/>
</dbReference>
<dbReference type="AlphaFoldDB" id="A0A937FIJ4"/>
<dbReference type="CDD" id="cd11386">
    <property type="entry name" value="MCP_signal"/>
    <property type="match status" value="1"/>
</dbReference>
<dbReference type="PANTHER" id="PTHR32089:SF112">
    <property type="entry name" value="LYSOZYME-LIKE PROTEIN-RELATED"/>
    <property type="match status" value="1"/>
</dbReference>
<dbReference type="PANTHER" id="PTHR32089">
    <property type="entry name" value="METHYL-ACCEPTING CHEMOTAXIS PROTEIN MCPB"/>
    <property type="match status" value="1"/>
</dbReference>
<dbReference type="Pfam" id="PF00015">
    <property type="entry name" value="MCPsignal"/>
    <property type="match status" value="1"/>
</dbReference>
<evidence type="ECO:0000256" key="1">
    <source>
        <dbReference type="ARBA" id="ARBA00023224"/>
    </source>
</evidence>
<feature type="domain" description="HAMP" evidence="7">
    <location>
        <begin position="207"/>
        <end position="259"/>
    </location>
</feature>
<dbReference type="CDD" id="cd06225">
    <property type="entry name" value="HAMP"/>
    <property type="match status" value="1"/>
</dbReference>
<evidence type="ECO:0000313" key="9">
    <source>
        <dbReference type="Proteomes" id="UP000623681"/>
    </source>
</evidence>
<comment type="similarity">
    <text evidence="2">Belongs to the methyl-accepting chemotaxis (MCP) protein family.</text>
</comment>
<evidence type="ECO:0000259" key="6">
    <source>
        <dbReference type="PROSITE" id="PS50111"/>
    </source>
</evidence>
<dbReference type="Proteomes" id="UP000623681">
    <property type="component" value="Unassembled WGS sequence"/>
</dbReference>
<dbReference type="PROSITE" id="PS50885">
    <property type="entry name" value="HAMP"/>
    <property type="match status" value="1"/>
</dbReference>
<organism evidence="8 9">
    <name type="scientific">Clostridium paridis</name>
    <dbReference type="NCBI Taxonomy" id="2803863"/>
    <lineage>
        <taxon>Bacteria</taxon>
        <taxon>Bacillati</taxon>
        <taxon>Bacillota</taxon>
        <taxon>Clostridia</taxon>
        <taxon>Eubacteriales</taxon>
        <taxon>Clostridiaceae</taxon>
        <taxon>Clostridium</taxon>
    </lineage>
</organism>